<feature type="transmembrane region" description="Helical" evidence="1">
    <location>
        <begin position="233"/>
        <end position="258"/>
    </location>
</feature>
<evidence type="ECO:0000313" key="3">
    <source>
        <dbReference type="EMBL" id="QCD35639.1"/>
    </source>
</evidence>
<sequence>MTDFSTPRRMSPGAFVIMFLKSFKDIVGAAFVALVYLLYDSHDSGGRLFWKFALAAGVILTYSLAVAFTRYYFRKFHIEGDKLIYTRGLAEKQTTSIPLSRIHTLRTKRGLVYRLLSMRGVAFDTLASDKQEVELILDESDWQMLLERVSKGENFAHITDDSVALPPPVKDDTQSISNLNILKGALCQNHLKGFAVLATVTLALLDKVNQIDDNATDRIIEYIGTHAGDVMPTAWQCLCLLVAIYLIVMALWTGKIALRYSNMTLRMTDNLLTIESGLVSRFTCRLTREKTTVLTIKRNPLEKIAGCQTISLQQAENATDNKNEGGIRIYGSNLGDELLAWWLGNNGNVNDTTLLSAASGIGLLMRTFIPHLLLAIGGAALIMISTKLALPGVMAGAVYAAIAAVRAAMAWKHSSIELKESYMKINRGNIACIREYIRYRDIQSVAIASTPFTPYTGRVSLNVSTNAGCATVPSLAMDEALAIRNYILDGKVSSSASESVV</sequence>
<organism evidence="3 4">
    <name type="scientific">Muribaculum gordoncarteri</name>
    <dbReference type="NCBI Taxonomy" id="2530390"/>
    <lineage>
        <taxon>Bacteria</taxon>
        <taxon>Pseudomonadati</taxon>
        <taxon>Bacteroidota</taxon>
        <taxon>Bacteroidia</taxon>
        <taxon>Bacteroidales</taxon>
        <taxon>Muribaculaceae</taxon>
        <taxon>Muribaculum</taxon>
    </lineage>
</organism>
<accession>A0A4P7VPY5</accession>
<dbReference type="EMBL" id="CP039393">
    <property type="protein sequence ID" value="QCD35639.1"/>
    <property type="molecule type" value="Genomic_DNA"/>
</dbReference>
<dbReference type="OrthoDB" id="1049931at2"/>
<reference evidence="3 4" key="1">
    <citation type="submission" date="2019-02" db="EMBL/GenBank/DDBJ databases">
        <title>Isolation and identification of novel species under the genus Muribaculum.</title>
        <authorList>
            <person name="Miyake S."/>
            <person name="Ding Y."/>
            <person name="Low A."/>
            <person name="Soh M."/>
            <person name="Seedorf H."/>
        </authorList>
    </citation>
    <scope>NUCLEOTIDE SEQUENCE [LARGE SCALE GENOMIC DNA]</scope>
    <source>
        <strain evidence="3 4">TLL-A4</strain>
    </source>
</reference>
<evidence type="ECO:0000313" key="4">
    <source>
        <dbReference type="Proteomes" id="UP000297031"/>
    </source>
</evidence>
<dbReference type="Pfam" id="PF03703">
    <property type="entry name" value="bPH_2"/>
    <property type="match status" value="1"/>
</dbReference>
<keyword evidence="1" id="KW-0472">Membrane</keyword>
<dbReference type="InterPro" id="IPR005182">
    <property type="entry name" value="YdbS-like_PH"/>
</dbReference>
<dbReference type="Proteomes" id="UP000297031">
    <property type="component" value="Chromosome"/>
</dbReference>
<dbReference type="AlphaFoldDB" id="A0A4P7VPY5"/>
<keyword evidence="4" id="KW-1185">Reference proteome</keyword>
<evidence type="ECO:0000256" key="1">
    <source>
        <dbReference type="SAM" id="Phobius"/>
    </source>
</evidence>
<evidence type="ECO:0000259" key="2">
    <source>
        <dbReference type="Pfam" id="PF03703"/>
    </source>
</evidence>
<dbReference type="RefSeq" id="WP_136410289.1">
    <property type="nucleotide sequence ID" value="NZ_CP039393.1"/>
</dbReference>
<feature type="transmembrane region" description="Helical" evidence="1">
    <location>
        <begin position="49"/>
        <end position="73"/>
    </location>
</feature>
<feature type="transmembrane region" description="Helical" evidence="1">
    <location>
        <begin position="363"/>
        <end position="384"/>
    </location>
</feature>
<gene>
    <name evidence="3" type="ORF">E7746_06900</name>
</gene>
<dbReference type="KEGG" id="mgod:E7746_06900"/>
<feature type="transmembrane region" description="Helical" evidence="1">
    <location>
        <begin position="390"/>
        <end position="409"/>
    </location>
</feature>
<feature type="domain" description="YdbS-like PH" evidence="2">
    <location>
        <begin position="71"/>
        <end position="134"/>
    </location>
</feature>
<keyword evidence="1" id="KW-0812">Transmembrane</keyword>
<dbReference type="PANTHER" id="PTHR34473:SF2">
    <property type="entry name" value="UPF0699 TRANSMEMBRANE PROTEIN YDBT"/>
    <property type="match status" value="1"/>
</dbReference>
<proteinExistence type="predicted"/>
<protein>
    <recommendedName>
        <fullName evidence="2">YdbS-like PH domain-containing protein</fullName>
    </recommendedName>
</protein>
<dbReference type="PANTHER" id="PTHR34473">
    <property type="entry name" value="UPF0699 TRANSMEMBRANE PROTEIN YDBS"/>
    <property type="match status" value="1"/>
</dbReference>
<keyword evidence="1" id="KW-1133">Transmembrane helix</keyword>
<feature type="transmembrane region" description="Helical" evidence="1">
    <location>
        <begin position="12"/>
        <end position="37"/>
    </location>
</feature>
<name>A0A4P7VPY5_9BACT</name>